<dbReference type="SUPFAM" id="SSF53383">
    <property type="entry name" value="PLP-dependent transferases"/>
    <property type="match status" value="1"/>
</dbReference>
<dbReference type="GO" id="GO:0008710">
    <property type="term" value="F:8-amino-7-oxononanoate synthase activity"/>
    <property type="evidence" value="ECO:0007669"/>
    <property type="project" value="UniProtKB-EC"/>
</dbReference>
<evidence type="ECO:0000256" key="1">
    <source>
        <dbReference type="ARBA" id="ARBA00001933"/>
    </source>
</evidence>
<dbReference type="GO" id="GO:0030170">
    <property type="term" value="F:pyridoxal phosphate binding"/>
    <property type="evidence" value="ECO:0007669"/>
    <property type="project" value="InterPro"/>
</dbReference>
<evidence type="ECO:0000259" key="4">
    <source>
        <dbReference type="Pfam" id="PF00155"/>
    </source>
</evidence>
<dbReference type="InterPro" id="IPR015421">
    <property type="entry name" value="PyrdxlP-dep_Trfase_major"/>
</dbReference>
<organism evidence="5">
    <name type="scientific">hydrothermal vent metagenome</name>
    <dbReference type="NCBI Taxonomy" id="652676"/>
    <lineage>
        <taxon>unclassified sequences</taxon>
        <taxon>metagenomes</taxon>
        <taxon>ecological metagenomes</taxon>
    </lineage>
</organism>
<comment type="cofactor">
    <cofactor evidence="1">
        <name>pyridoxal 5'-phosphate</name>
        <dbReference type="ChEBI" id="CHEBI:597326"/>
    </cofactor>
</comment>
<dbReference type="InterPro" id="IPR015422">
    <property type="entry name" value="PyrdxlP-dep_Trfase_small"/>
</dbReference>
<proteinExistence type="predicted"/>
<dbReference type="Gene3D" id="3.40.640.10">
    <property type="entry name" value="Type I PLP-dependent aspartate aminotransferase-like (Major domain)"/>
    <property type="match status" value="1"/>
</dbReference>
<keyword evidence="5" id="KW-0012">Acyltransferase</keyword>
<accession>A0A3B0VN76</accession>
<dbReference type="InterPro" id="IPR050087">
    <property type="entry name" value="AON_synthase_class-II"/>
</dbReference>
<dbReference type="PANTHER" id="PTHR13693:SF100">
    <property type="entry name" value="8-AMINO-7-OXONONANOATE SYNTHASE"/>
    <property type="match status" value="1"/>
</dbReference>
<dbReference type="Gene3D" id="3.90.1150.10">
    <property type="entry name" value="Aspartate Aminotransferase, domain 1"/>
    <property type="match status" value="1"/>
</dbReference>
<dbReference type="InterPro" id="IPR004839">
    <property type="entry name" value="Aminotransferase_I/II_large"/>
</dbReference>
<keyword evidence="3" id="KW-0663">Pyridoxal phosphate</keyword>
<evidence type="ECO:0000313" key="5">
    <source>
        <dbReference type="EMBL" id="VAW40542.1"/>
    </source>
</evidence>
<dbReference type="EMBL" id="UOEX01000338">
    <property type="protein sequence ID" value="VAW40542.1"/>
    <property type="molecule type" value="Genomic_DNA"/>
</dbReference>
<dbReference type="AlphaFoldDB" id="A0A3B0VN76"/>
<dbReference type="EC" id="2.3.1.47" evidence="5"/>
<keyword evidence="2 5" id="KW-0808">Transferase</keyword>
<dbReference type="InterPro" id="IPR015424">
    <property type="entry name" value="PyrdxlP-dep_Trfase"/>
</dbReference>
<evidence type="ECO:0000256" key="3">
    <source>
        <dbReference type="ARBA" id="ARBA00022898"/>
    </source>
</evidence>
<evidence type="ECO:0000256" key="2">
    <source>
        <dbReference type="ARBA" id="ARBA00022679"/>
    </source>
</evidence>
<dbReference type="GO" id="GO:0009102">
    <property type="term" value="P:biotin biosynthetic process"/>
    <property type="evidence" value="ECO:0007669"/>
    <property type="project" value="TreeGrafter"/>
</dbReference>
<feature type="domain" description="Aminotransferase class I/classII large" evidence="4">
    <location>
        <begin position="41"/>
        <end position="380"/>
    </location>
</feature>
<gene>
    <name evidence="5" type="ORF">MNBD_DELTA03-481</name>
</gene>
<sequence length="385" mass="42094">MDNKFSFVRQALNKRRNAGQLRSLRSIEPGGAATLMVNGRELLNFSSNDYLGLTQRSEIKEGAISYVRRFGAGCGASRLVCGNFSFFEALEERLARLKGQESALLFNSGFQANISIIAALAQRHALIVADRLCHNSIIQGAILSRARLLRFNHNDYDHLRAIMRGITTPRGPIFIITESVFSMDGDRANLTELHEIAAEHEAILYVDEAHATGVFGSSGMGLACDGEKADLVMGTFGKGCGSFGAYLACPRQIREYLINYGQGFIYSTALPPAAAGAIAAALDLLPDLDNERRYLQESAHYLREGLHNLGFSTGSSSSQIIPLYTGAAGRALELSNYLEEQGILGVAIRPPTVEPGRERIRLALSVLHTRNHLDRLLNALARRRS</sequence>
<dbReference type="Pfam" id="PF00155">
    <property type="entry name" value="Aminotran_1_2"/>
    <property type="match status" value="1"/>
</dbReference>
<reference evidence="5" key="1">
    <citation type="submission" date="2018-06" db="EMBL/GenBank/DDBJ databases">
        <authorList>
            <person name="Zhirakovskaya E."/>
        </authorList>
    </citation>
    <scope>NUCLEOTIDE SEQUENCE</scope>
</reference>
<dbReference type="PANTHER" id="PTHR13693">
    <property type="entry name" value="CLASS II AMINOTRANSFERASE/8-AMINO-7-OXONONANOATE SYNTHASE"/>
    <property type="match status" value="1"/>
</dbReference>
<protein>
    <submittedName>
        <fullName evidence="5">8-amino-7-oxononanoate synthase</fullName>
        <ecNumber evidence="5">2.3.1.47</ecNumber>
    </submittedName>
</protein>
<name>A0A3B0VN76_9ZZZZ</name>